<dbReference type="Proteomes" id="UP000295008">
    <property type="component" value="Unassembled WGS sequence"/>
</dbReference>
<dbReference type="GO" id="GO:0005886">
    <property type="term" value="C:plasma membrane"/>
    <property type="evidence" value="ECO:0007669"/>
    <property type="project" value="UniProtKB-SubCell"/>
</dbReference>
<dbReference type="PROSITE" id="PS00409">
    <property type="entry name" value="PROKAR_NTER_METHYL"/>
    <property type="match status" value="1"/>
</dbReference>
<dbReference type="InterPro" id="IPR012902">
    <property type="entry name" value="N_methyl_site"/>
</dbReference>
<feature type="domain" description="General secretion pathway GspH" evidence="8">
    <location>
        <begin position="42"/>
        <end position="141"/>
    </location>
</feature>
<dbReference type="InterPro" id="IPR045584">
    <property type="entry name" value="Pilin-like"/>
</dbReference>
<dbReference type="Pfam" id="PF07963">
    <property type="entry name" value="N_methyl"/>
    <property type="match status" value="1"/>
</dbReference>
<keyword evidence="2" id="KW-1003">Cell membrane</keyword>
<dbReference type="SUPFAM" id="SSF54523">
    <property type="entry name" value="Pili subunits"/>
    <property type="match status" value="1"/>
</dbReference>
<evidence type="ECO:0000256" key="5">
    <source>
        <dbReference type="ARBA" id="ARBA00022692"/>
    </source>
</evidence>
<comment type="subcellular location">
    <subcellularLocation>
        <location evidence="1">Cell inner membrane</location>
        <topology evidence="1">Single-pass membrane protein</topology>
    </subcellularLocation>
</comment>
<evidence type="ECO:0000256" key="6">
    <source>
        <dbReference type="ARBA" id="ARBA00022989"/>
    </source>
</evidence>
<reference evidence="9 10" key="1">
    <citation type="submission" date="2019-03" db="EMBL/GenBank/DDBJ databases">
        <title>Genomic Encyclopedia of Type Strains, Phase IV (KMG-IV): sequencing the most valuable type-strain genomes for metagenomic binning, comparative biology and taxonomic classification.</title>
        <authorList>
            <person name="Goeker M."/>
        </authorList>
    </citation>
    <scope>NUCLEOTIDE SEQUENCE [LARGE SCALE GENOMIC DNA]</scope>
    <source>
        <strain evidence="9 10">LX-B</strain>
    </source>
</reference>
<protein>
    <submittedName>
        <fullName evidence="9">Prepilin-type N-terminal cleavage/methylation domain-containing protein</fullName>
    </submittedName>
</protein>
<keyword evidence="7" id="KW-0472">Membrane</keyword>
<evidence type="ECO:0000256" key="1">
    <source>
        <dbReference type="ARBA" id="ARBA00004377"/>
    </source>
</evidence>
<evidence type="ECO:0000256" key="2">
    <source>
        <dbReference type="ARBA" id="ARBA00022475"/>
    </source>
</evidence>
<evidence type="ECO:0000313" key="9">
    <source>
        <dbReference type="EMBL" id="TCL73335.1"/>
    </source>
</evidence>
<accession>A0A4R1S2C2</accession>
<keyword evidence="6" id="KW-1133">Transmembrane helix</keyword>
<evidence type="ECO:0000256" key="7">
    <source>
        <dbReference type="ARBA" id="ARBA00023136"/>
    </source>
</evidence>
<sequence>MNAKGFTLIEIMIVLAILGVLAGLAGMSYSAASDGYALTSGAEQLAQQLKNARTEALARNTAVEFAAADGGFYTIRVVGGAVLSGRIVLGRAAVDLSLTFEHLNGAAVRFDRWGAVQNASGGTPALTLVKGTGRRTVTVEIATGYVH</sequence>
<dbReference type="GO" id="GO:0015628">
    <property type="term" value="P:protein secretion by the type II secretion system"/>
    <property type="evidence" value="ECO:0007669"/>
    <property type="project" value="InterPro"/>
</dbReference>
<dbReference type="GO" id="GO:0015627">
    <property type="term" value="C:type II protein secretion system complex"/>
    <property type="evidence" value="ECO:0007669"/>
    <property type="project" value="InterPro"/>
</dbReference>
<keyword evidence="4" id="KW-0997">Cell inner membrane</keyword>
<evidence type="ECO:0000313" key="10">
    <source>
        <dbReference type="Proteomes" id="UP000295008"/>
    </source>
</evidence>
<name>A0A4R1S2C2_HYDET</name>
<keyword evidence="10" id="KW-1185">Reference proteome</keyword>
<keyword evidence="3" id="KW-0488">Methylation</keyword>
<dbReference type="EMBL" id="SLUN01000005">
    <property type="protein sequence ID" value="TCL73335.1"/>
    <property type="molecule type" value="Genomic_DNA"/>
</dbReference>
<keyword evidence="5" id="KW-0812">Transmembrane</keyword>
<evidence type="ECO:0000256" key="4">
    <source>
        <dbReference type="ARBA" id="ARBA00022519"/>
    </source>
</evidence>
<comment type="caution">
    <text evidence="9">The sequence shown here is derived from an EMBL/GenBank/DDBJ whole genome shotgun (WGS) entry which is preliminary data.</text>
</comment>
<dbReference type="InterPro" id="IPR022346">
    <property type="entry name" value="T2SS_GspH"/>
</dbReference>
<proteinExistence type="predicted"/>
<dbReference type="Pfam" id="PF12019">
    <property type="entry name" value="GspH"/>
    <property type="match status" value="1"/>
</dbReference>
<evidence type="ECO:0000259" key="8">
    <source>
        <dbReference type="Pfam" id="PF12019"/>
    </source>
</evidence>
<evidence type="ECO:0000256" key="3">
    <source>
        <dbReference type="ARBA" id="ARBA00022481"/>
    </source>
</evidence>
<dbReference type="RefSeq" id="WP_132013508.1">
    <property type="nucleotide sequence ID" value="NZ_SLUN01000005.1"/>
</dbReference>
<dbReference type="AlphaFoldDB" id="A0A4R1S2C2"/>
<gene>
    <name evidence="9" type="ORF">EDC14_1005199</name>
</gene>
<organism evidence="9 10">
    <name type="scientific">Hydrogenispora ethanolica</name>
    <dbReference type="NCBI Taxonomy" id="1082276"/>
    <lineage>
        <taxon>Bacteria</taxon>
        <taxon>Bacillati</taxon>
        <taxon>Bacillota</taxon>
        <taxon>Hydrogenispora</taxon>
    </lineage>
</organism>
<dbReference type="NCBIfam" id="TIGR02532">
    <property type="entry name" value="IV_pilin_GFxxxE"/>
    <property type="match status" value="1"/>
</dbReference>
<dbReference type="Gene3D" id="3.30.700.10">
    <property type="entry name" value="Glycoprotein, Type 4 Pilin"/>
    <property type="match status" value="1"/>
</dbReference>